<dbReference type="AlphaFoldDB" id="A0A9N9PJ72"/>
<evidence type="ECO:0000313" key="2">
    <source>
        <dbReference type="Proteomes" id="UP000789405"/>
    </source>
</evidence>
<sequence length="44" mass="4786">LGEPVKILGAVNLPNNITEGYMFYFGFASSNGQRSFNSINICSD</sequence>
<dbReference type="Proteomes" id="UP000789405">
    <property type="component" value="Unassembled WGS sequence"/>
</dbReference>
<comment type="caution">
    <text evidence="1">The sequence shown here is derived from an EMBL/GenBank/DDBJ whole genome shotgun (WGS) entry which is preliminary data.</text>
</comment>
<reference evidence="1" key="1">
    <citation type="submission" date="2021-06" db="EMBL/GenBank/DDBJ databases">
        <authorList>
            <person name="Kallberg Y."/>
            <person name="Tangrot J."/>
            <person name="Rosling A."/>
        </authorList>
    </citation>
    <scope>NUCLEOTIDE SEQUENCE</scope>
    <source>
        <strain evidence="1">MA453B</strain>
    </source>
</reference>
<dbReference type="EMBL" id="CAJVPY010066530">
    <property type="protein sequence ID" value="CAG8825477.1"/>
    <property type="molecule type" value="Genomic_DNA"/>
</dbReference>
<name>A0A9N9PJ72_9GLOM</name>
<gene>
    <name evidence="1" type="ORF">DERYTH_LOCUS27911</name>
</gene>
<organism evidence="1 2">
    <name type="scientific">Dentiscutata erythropus</name>
    <dbReference type="NCBI Taxonomy" id="1348616"/>
    <lineage>
        <taxon>Eukaryota</taxon>
        <taxon>Fungi</taxon>
        <taxon>Fungi incertae sedis</taxon>
        <taxon>Mucoromycota</taxon>
        <taxon>Glomeromycotina</taxon>
        <taxon>Glomeromycetes</taxon>
        <taxon>Diversisporales</taxon>
        <taxon>Gigasporaceae</taxon>
        <taxon>Dentiscutata</taxon>
    </lineage>
</organism>
<feature type="non-terminal residue" evidence="1">
    <location>
        <position position="44"/>
    </location>
</feature>
<proteinExistence type="predicted"/>
<keyword evidence="2" id="KW-1185">Reference proteome</keyword>
<feature type="non-terminal residue" evidence="1">
    <location>
        <position position="1"/>
    </location>
</feature>
<evidence type="ECO:0000313" key="1">
    <source>
        <dbReference type="EMBL" id="CAG8825477.1"/>
    </source>
</evidence>
<protein>
    <submittedName>
        <fullName evidence="1">18091_t:CDS:1</fullName>
    </submittedName>
</protein>
<accession>A0A9N9PJ72</accession>